<gene>
    <name evidence="1" type="ORF">H2B03_06650</name>
</gene>
<proteinExistence type="predicted"/>
<reference evidence="1 2" key="1">
    <citation type="journal article" date="2020" name="Appl. Environ. Microbiol.">
        <title>Genomic Characteristics of a Novel Species of Ammonia-Oxidizing Archaea from the Jiulong River Estuary.</title>
        <authorList>
            <person name="Zou D."/>
            <person name="Wan R."/>
            <person name="Han L."/>
            <person name="Xu M.N."/>
            <person name="Liu Y."/>
            <person name="Liu H."/>
            <person name="Kao S.J."/>
            <person name="Li M."/>
        </authorList>
    </citation>
    <scope>NUCLEOTIDE SEQUENCE [LARGE SCALE GENOMIC DNA]</scope>
    <source>
        <strain evidence="1">W1bin1</strain>
    </source>
</reference>
<dbReference type="EMBL" id="JACEMZ010000046">
    <property type="protein sequence ID" value="MBA4452826.1"/>
    <property type="molecule type" value="Genomic_DNA"/>
</dbReference>
<organism evidence="1 2">
    <name type="scientific">Candidatus Nitrosomaritimum aestuariumsis</name>
    <dbReference type="NCBI Taxonomy" id="3342354"/>
    <lineage>
        <taxon>Archaea</taxon>
        <taxon>Nitrososphaerota</taxon>
        <taxon>Nitrososphaeria</taxon>
        <taxon>Nitrosopumilales</taxon>
        <taxon>Nitrosopumilaceae</taxon>
        <taxon>Candidatus Nitrosomaritimum</taxon>
    </lineage>
</organism>
<protein>
    <submittedName>
        <fullName evidence="1">Uncharacterized protein</fullName>
    </submittedName>
</protein>
<evidence type="ECO:0000313" key="2">
    <source>
        <dbReference type="Proteomes" id="UP000559653"/>
    </source>
</evidence>
<dbReference type="Proteomes" id="UP000559653">
    <property type="component" value="Unassembled WGS sequence"/>
</dbReference>
<accession>A0AC60VZS0</accession>
<sequence length="237" mass="26826">MSELVIEHPIPLIENLLKAGKGDEGRLLYLRKALKNGKVIYESDKNYLYSMQKEYSEILFTENTSEKQSQNISVPKKLSKEIKNKSTKTQRKTSQTKETFDSFEFELETIKGSLQDLKTKESKIKDNLEFLSMNREILTQTTIDRSNSFGSFSNLPKTTPSDLFELIKNTPTMEKTKIGIKKHDAMAYVSAGLFSLWFVGYSNLIDLGVFQGLSLGFSAGAAVSAGLFYRKLKSEKN</sequence>
<evidence type="ECO:0000313" key="1">
    <source>
        <dbReference type="EMBL" id="MBA4452826.1"/>
    </source>
</evidence>
<comment type="caution">
    <text evidence="1">The sequence shown here is derived from an EMBL/GenBank/DDBJ whole genome shotgun (WGS) entry which is preliminary data.</text>
</comment>
<name>A0AC60VZS0_9ARCH</name>